<accession>A0A517QNM4</accession>
<feature type="transmembrane region" description="Helical" evidence="1">
    <location>
        <begin position="48"/>
        <end position="67"/>
    </location>
</feature>
<feature type="transmembrane region" description="Helical" evidence="1">
    <location>
        <begin position="17"/>
        <end position="36"/>
    </location>
</feature>
<sequence>MNSPQQNTNTEVPRWKFVAFIFGYTILLKILPYVLYNMGMDVEKNFAIYPWAFSPIFALGIFGGAMYRSKMNALWLPVAAIFIGDIGVGLISGHPEWAFYSDQPVVYAAFAFCAVLGYALRENRSWGRLAGAGVGSCLAFFLITNFASWVGSTIYPPTTEGLIACYVAGLPFLKNSLIATTVFGGLLFSPIAIRQTSTQEAQPELIPATSGS</sequence>
<feature type="transmembrane region" description="Helical" evidence="1">
    <location>
        <begin position="104"/>
        <end position="120"/>
    </location>
</feature>
<dbReference type="RefSeq" id="WP_145199209.1">
    <property type="nucleotide sequence ID" value="NZ_CP036267.1"/>
</dbReference>
<gene>
    <name evidence="2" type="ORF">Mal48_24790</name>
</gene>
<dbReference type="OrthoDB" id="9806699at2"/>
<dbReference type="EMBL" id="CP036267">
    <property type="protein sequence ID" value="QDT33226.1"/>
    <property type="molecule type" value="Genomic_DNA"/>
</dbReference>
<protein>
    <submittedName>
        <fullName evidence="2">Uncharacterized protein</fullName>
    </submittedName>
</protein>
<proteinExistence type="predicted"/>
<evidence type="ECO:0000256" key="1">
    <source>
        <dbReference type="SAM" id="Phobius"/>
    </source>
</evidence>
<evidence type="ECO:0000313" key="3">
    <source>
        <dbReference type="Proteomes" id="UP000315724"/>
    </source>
</evidence>
<dbReference type="InterPro" id="IPR046487">
    <property type="entry name" value="DUF6580"/>
</dbReference>
<name>A0A517QNM4_9PLAN</name>
<feature type="transmembrane region" description="Helical" evidence="1">
    <location>
        <begin position="132"/>
        <end position="155"/>
    </location>
</feature>
<keyword evidence="1" id="KW-1133">Transmembrane helix</keyword>
<evidence type="ECO:0000313" key="2">
    <source>
        <dbReference type="EMBL" id="QDT33226.1"/>
    </source>
</evidence>
<dbReference type="AlphaFoldDB" id="A0A517QNM4"/>
<keyword evidence="1" id="KW-0812">Transmembrane</keyword>
<feature type="transmembrane region" description="Helical" evidence="1">
    <location>
        <begin position="161"/>
        <end position="188"/>
    </location>
</feature>
<dbReference type="KEGG" id="tpol:Mal48_24790"/>
<dbReference type="Proteomes" id="UP000315724">
    <property type="component" value="Chromosome"/>
</dbReference>
<keyword evidence="1" id="KW-0472">Membrane</keyword>
<feature type="transmembrane region" description="Helical" evidence="1">
    <location>
        <begin position="74"/>
        <end position="92"/>
    </location>
</feature>
<keyword evidence="3" id="KW-1185">Reference proteome</keyword>
<organism evidence="2 3">
    <name type="scientific">Thalassoglobus polymorphus</name>
    <dbReference type="NCBI Taxonomy" id="2527994"/>
    <lineage>
        <taxon>Bacteria</taxon>
        <taxon>Pseudomonadati</taxon>
        <taxon>Planctomycetota</taxon>
        <taxon>Planctomycetia</taxon>
        <taxon>Planctomycetales</taxon>
        <taxon>Planctomycetaceae</taxon>
        <taxon>Thalassoglobus</taxon>
    </lineage>
</organism>
<reference evidence="2 3" key="1">
    <citation type="submission" date="2019-02" db="EMBL/GenBank/DDBJ databases">
        <title>Deep-cultivation of Planctomycetes and their phenomic and genomic characterization uncovers novel biology.</title>
        <authorList>
            <person name="Wiegand S."/>
            <person name="Jogler M."/>
            <person name="Boedeker C."/>
            <person name="Pinto D."/>
            <person name="Vollmers J."/>
            <person name="Rivas-Marin E."/>
            <person name="Kohn T."/>
            <person name="Peeters S.H."/>
            <person name="Heuer A."/>
            <person name="Rast P."/>
            <person name="Oberbeckmann S."/>
            <person name="Bunk B."/>
            <person name="Jeske O."/>
            <person name="Meyerdierks A."/>
            <person name="Storesund J.E."/>
            <person name="Kallscheuer N."/>
            <person name="Luecker S."/>
            <person name="Lage O.M."/>
            <person name="Pohl T."/>
            <person name="Merkel B.J."/>
            <person name="Hornburger P."/>
            <person name="Mueller R.-W."/>
            <person name="Bruemmer F."/>
            <person name="Labrenz M."/>
            <person name="Spormann A.M."/>
            <person name="Op den Camp H."/>
            <person name="Overmann J."/>
            <person name="Amann R."/>
            <person name="Jetten M.S.M."/>
            <person name="Mascher T."/>
            <person name="Medema M.H."/>
            <person name="Devos D.P."/>
            <person name="Kaster A.-K."/>
            <person name="Ovreas L."/>
            <person name="Rohde M."/>
            <person name="Galperin M.Y."/>
            <person name="Jogler C."/>
        </authorList>
    </citation>
    <scope>NUCLEOTIDE SEQUENCE [LARGE SCALE GENOMIC DNA]</scope>
    <source>
        <strain evidence="2 3">Mal48</strain>
    </source>
</reference>
<dbReference type="Pfam" id="PF20221">
    <property type="entry name" value="DUF6580"/>
    <property type="match status" value="1"/>
</dbReference>